<organism evidence="7 8">
    <name type="scientific">Methylacidimicrobium tartarophylax</name>
    <dbReference type="NCBI Taxonomy" id="1041768"/>
    <lineage>
        <taxon>Bacteria</taxon>
        <taxon>Pseudomonadati</taxon>
        <taxon>Verrucomicrobiota</taxon>
        <taxon>Methylacidimicrobium</taxon>
    </lineage>
</organism>
<dbReference type="Gene3D" id="1.10.760.10">
    <property type="entry name" value="Cytochrome c-like domain"/>
    <property type="match status" value="1"/>
</dbReference>
<dbReference type="InterPro" id="IPR036909">
    <property type="entry name" value="Cyt_c-like_dom_sf"/>
</dbReference>
<keyword evidence="1 4" id="KW-0349">Heme</keyword>
<dbReference type="Pfam" id="PF00034">
    <property type="entry name" value="Cytochrom_C"/>
    <property type="match status" value="1"/>
</dbReference>
<evidence type="ECO:0000313" key="8">
    <source>
        <dbReference type="Proteomes" id="UP000334923"/>
    </source>
</evidence>
<dbReference type="PANTHER" id="PTHR35008:SF8">
    <property type="entry name" value="ALCOHOL DEHYDROGENASE CYTOCHROME C SUBUNIT"/>
    <property type="match status" value="1"/>
</dbReference>
<evidence type="ECO:0000256" key="5">
    <source>
        <dbReference type="SAM" id="Phobius"/>
    </source>
</evidence>
<dbReference type="PANTHER" id="PTHR35008">
    <property type="entry name" value="BLL4482 PROTEIN-RELATED"/>
    <property type="match status" value="1"/>
</dbReference>
<name>A0A5E6MBF8_9BACT</name>
<keyword evidence="5" id="KW-0812">Transmembrane</keyword>
<dbReference type="Proteomes" id="UP000334923">
    <property type="component" value="Unassembled WGS sequence"/>
</dbReference>
<sequence length="215" mass="22863">MNCEDQPERRGQEISSKERLPCFFLVFSTVIVLFAGGFFLRYSGGLRWDVYDASGYLAGLPRPTATSAVLAGGPAQKPAAVNPIQVGQDVYQANCAACHQPTGQGMSGQFPPVAGSDWVNGDPRVLAAMVLGGLQGPVRVAGAEYNGMMPAWKTVLNDAKIAAVLTFLRQSWGNHGSAVEEDQVKSVRAETANHAAPWKVEEVETLGKSAGKEAK</sequence>
<feature type="transmembrane region" description="Helical" evidence="5">
    <location>
        <begin position="20"/>
        <end position="40"/>
    </location>
</feature>
<reference evidence="7 8" key="1">
    <citation type="submission" date="2019-09" db="EMBL/GenBank/DDBJ databases">
        <authorList>
            <person name="Cremers G."/>
        </authorList>
    </citation>
    <scope>NUCLEOTIDE SEQUENCE [LARGE SCALE GENOMIC DNA]</scope>
    <source>
        <strain evidence="7">4A</strain>
    </source>
</reference>
<dbReference type="GO" id="GO:0020037">
    <property type="term" value="F:heme binding"/>
    <property type="evidence" value="ECO:0007669"/>
    <property type="project" value="InterPro"/>
</dbReference>
<dbReference type="PROSITE" id="PS51007">
    <property type="entry name" value="CYTC"/>
    <property type="match status" value="1"/>
</dbReference>
<keyword evidence="2 4" id="KW-0479">Metal-binding</keyword>
<dbReference type="AlphaFoldDB" id="A0A5E6MBF8"/>
<evidence type="ECO:0000259" key="6">
    <source>
        <dbReference type="PROSITE" id="PS51007"/>
    </source>
</evidence>
<gene>
    <name evidence="7" type="primary">cycA</name>
    <name evidence="7" type="ORF">MAMT_01124</name>
</gene>
<evidence type="ECO:0000256" key="3">
    <source>
        <dbReference type="ARBA" id="ARBA00023004"/>
    </source>
</evidence>
<protein>
    <submittedName>
        <fullName evidence="7">Cytochrome c-552</fullName>
    </submittedName>
</protein>
<dbReference type="OrthoDB" id="9809720at2"/>
<dbReference type="InterPro" id="IPR009056">
    <property type="entry name" value="Cyt_c-like_dom"/>
</dbReference>
<keyword evidence="5" id="KW-1133">Transmembrane helix</keyword>
<feature type="domain" description="Cytochrome c" evidence="6">
    <location>
        <begin position="82"/>
        <end position="172"/>
    </location>
</feature>
<dbReference type="SUPFAM" id="SSF46626">
    <property type="entry name" value="Cytochrome c"/>
    <property type="match status" value="1"/>
</dbReference>
<evidence type="ECO:0000256" key="4">
    <source>
        <dbReference type="PROSITE-ProRule" id="PRU00433"/>
    </source>
</evidence>
<keyword evidence="3 4" id="KW-0408">Iron</keyword>
<dbReference type="GO" id="GO:0046872">
    <property type="term" value="F:metal ion binding"/>
    <property type="evidence" value="ECO:0007669"/>
    <property type="project" value="UniProtKB-KW"/>
</dbReference>
<evidence type="ECO:0000256" key="1">
    <source>
        <dbReference type="ARBA" id="ARBA00022617"/>
    </source>
</evidence>
<evidence type="ECO:0000313" key="7">
    <source>
        <dbReference type="EMBL" id="VVM06310.1"/>
    </source>
</evidence>
<dbReference type="RefSeq" id="WP_142659984.1">
    <property type="nucleotide sequence ID" value="NZ_CABFVA020000065.1"/>
</dbReference>
<dbReference type="InterPro" id="IPR051459">
    <property type="entry name" value="Cytochrome_c-type_DH"/>
</dbReference>
<evidence type="ECO:0000256" key="2">
    <source>
        <dbReference type="ARBA" id="ARBA00022723"/>
    </source>
</evidence>
<proteinExistence type="predicted"/>
<accession>A0A5E6MBF8</accession>
<dbReference type="GO" id="GO:0009055">
    <property type="term" value="F:electron transfer activity"/>
    <property type="evidence" value="ECO:0007669"/>
    <property type="project" value="InterPro"/>
</dbReference>
<keyword evidence="5" id="KW-0472">Membrane</keyword>
<keyword evidence="8" id="KW-1185">Reference proteome</keyword>
<dbReference type="EMBL" id="CABFVA020000065">
    <property type="protein sequence ID" value="VVM06310.1"/>
    <property type="molecule type" value="Genomic_DNA"/>
</dbReference>